<dbReference type="EMBL" id="BKCJ010247782">
    <property type="protein sequence ID" value="GEZ16559.1"/>
    <property type="molecule type" value="Genomic_DNA"/>
</dbReference>
<dbReference type="AlphaFoldDB" id="A0A699I7I5"/>
<proteinExistence type="predicted"/>
<protein>
    <submittedName>
        <fullName evidence="1">Uncharacterized protein</fullName>
    </submittedName>
</protein>
<gene>
    <name evidence="1" type="ORF">Tci_488532</name>
</gene>
<sequence length="138" mass="16187">MKSIALRVVKEQVVKGITMVKFVKRFGENVVWEEYEREIKMKSDLVSEDLMVKLKKLRQTTYVQDHLSYQIDVIVVLGGRAENQSTTCKKIENPVEAAHDGRQLGFENEDRKNWFFLERIEVGHDGRQLGFENEDREI</sequence>
<reference evidence="1" key="1">
    <citation type="journal article" date="2019" name="Sci. Rep.">
        <title>Draft genome of Tanacetum cinerariifolium, the natural source of mosquito coil.</title>
        <authorList>
            <person name="Yamashiro T."/>
            <person name="Shiraishi A."/>
            <person name="Satake H."/>
            <person name="Nakayama K."/>
        </authorList>
    </citation>
    <scope>NUCLEOTIDE SEQUENCE</scope>
</reference>
<accession>A0A699I7I5</accession>
<comment type="caution">
    <text evidence="1">The sequence shown here is derived from an EMBL/GenBank/DDBJ whole genome shotgun (WGS) entry which is preliminary data.</text>
</comment>
<name>A0A699I7I5_TANCI</name>
<organism evidence="1">
    <name type="scientific">Tanacetum cinerariifolium</name>
    <name type="common">Dalmatian daisy</name>
    <name type="synonym">Chrysanthemum cinerariifolium</name>
    <dbReference type="NCBI Taxonomy" id="118510"/>
    <lineage>
        <taxon>Eukaryota</taxon>
        <taxon>Viridiplantae</taxon>
        <taxon>Streptophyta</taxon>
        <taxon>Embryophyta</taxon>
        <taxon>Tracheophyta</taxon>
        <taxon>Spermatophyta</taxon>
        <taxon>Magnoliopsida</taxon>
        <taxon>eudicotyledons</taxon>
        <taxon>Gunneridae</taxon>
        <taxon>Pentapetalae</taxon>
        <taxon>asterids</taxon>
        <taxon>campanulids</taxon>
        <taxon>Asterales</taxon>
        <taxon>Asteraceae</taxon>
        <taxon>Asteroideae</taxon>
        <taxon>Anthemideae</taxon>
        <taxon>Anthemidinae</taxon>
        <taxon>Tanacetum</taxon>
    </lineage>
</organism>
<evidence type="ECO:0000313" key="1">
    <source>
        <dbReference type="EMBL" id="GEZ16559.1"/>
    </source>
</evidence>